<dbReference type="Proteomes" id="UP001148786">
    <property type="component" value="Unassembled WGS sequence"/>
</dbReference>
<protein>
    <submittedName>
        <fullName evidence="1">Uncharacterized protein</fullName>
    </submittedName>
</protein>
<proteinExistence type="predicted"/>
<gene>
    <name evidence="1" type="ORF">NLJ89_g7318</name>
</gene>
<dbReference type="AlphaFoldDB" id="A0A9W8JWL3"/>
<evidence type="ECO:0000313" key="2">
    <source>
        <dbReference type="Proteomes" id="UP001148786"/>
    </source>
</evidence>
<organism evidence="1 2">
    <name type="scientific">Agrocybe chaxingu</name>
    <dbReference type="NCBI Taxonomy" id="84603"/>
    <lineage>
        <taxon>Eukaryota</taxon>
        <taxon>Fungi</taxon>
        <taxon>Dikarya</taxon>
        <taxon>Basidiomycota</taxon>
        <taxon>Agaricomycotina</taxon>
        <taxon>Agaricomycetes</taxon>
        <taxon>Agaricomycetidae</taxon>
        <taxon>Agaricales</taxon>
        <taxon>Agaricineae</taxon>
        <taxon>Strophariaceae</taxon>
        <taxon>Agrocybe</taxon>
    </lineage>
</organism>
<dbReference type="InterPro" id="IPR016024">
    <property type="entry name" value="ARM-type_fold"/>
</dbReference>
<dbReference type="SUPFAM" id="SSF48371">
    <property type="entry name" value="ARM repeat"/>
    <property type="match status" value="1"/>
</dbReference>
<keyword evidence="2" id="KW-1185">Reference proteome</keyword>
<comment type="caution">
    <text evidence="1">The sequence shown here is derived from an EMBL/GenBank/DDBJ whole genome shotgun (WGS) entry which is preliminary data.</text>
</comment>
<reference evidence="1" key="1">
    <citation type="submission" date="2022-07" db="EMBL/GenBank/DDBJ databases">
        <title>Genome Sequence of Agrocybe chaxingu.</title>
        <authorList>
            <person name="Buettner E."/>
        </authorList>
    </citation>
    <scope>NUCLEOTIDE SEQUENCE</scope>
    <source>
        <strain evidence="1">MP-N11</strain>
    </source>
</reference>
<dbReference type="EMBL" id="JANKHO010000860">
    <property type="protein sequence ID" value="KAJ3505630.1"/>
    <property type="molecule type" value="Genomic_DNA"/>
</dbReference>
<evidence type="ECO:0000313" key="1">
    <source>
        <dbReference type="EMBL" id="KAJ3505630.1"/>
    </source>
</evidence>
<name>A0A9W8JWL3_9AGAR</name>
<accession>A0A9W8JWL3</accession>
<sequence>MNRSRCRHDLEDYPHLTGLSEKIKGCKCFREKLDALPALEESVLRRAIDLYLNKAENLRISVSGRDEALIFMNLILEHRADAVTDRHALQIWERLTLLVAHAPLRDPSDILMEIRESIRVVSCLFGPAFMVKTAVKFFQEKMRSGQPLLQLSACVFIGALSEAEGEKSDRFTRLVGTLCQTIVAWTPSTLSSSLPDPYRAYGITFMLSCWAENSQLADVLLLHHSSLSNLIILWIDFLAGKEGNFNHMLLLSHFLSFASAFLRHIKAEIGPDLHRLTSSLTKIANREQKWSPVILIETLRILAAIITSDASLIYLVLAAGPVSFEPYRALILDLAIRDDARGSFDQPFRVICSLINASGVNCGTGIVLEACTEEQLYAVFPILIGHLREDTSPAPEDGDSLIDICLEYDESAQQETKLRAFALLAHLMNACAPRNFIDYYEDLFHLLLATSDSESPQIRDASAVALPLLGVVGSMVLGHEESTTSPVVRVIRELKGLIPSIGQGTRRLSSWSLSHELRSAHINDVLRILEGCPQSAVDTRNALCTMLLKVTRDWTADPPYLEDLNQSPAPHFFPMVHAVADLFVA</sequence>